<organism evidence="1 2">
    <name type="scientific">Helicobacter trogontum</name>
    <dbReference type="NCBI Taxonomy" id="50960"/>
    <lineage>
        <taxon>Bacteria</taxon>
        <taxon>Pseudomonadati</taxon>
        <taxon>Campylobacterota</taxon>
        <taxon>Epsilonproteobacteria</taxon>
        <taxon>Campylobacterales</taxon>
        <taxon>Helicobacteraceae</taxon>
        <taxon>Helicobacter</taxon>
    </lineage>
</organism>
<dbReference type="NCBIfam" id="TIGR03353">
    <property type="entry name" value="VI_chp_4"/>
    <property type="match status" value="1"/>
</dbReference>
<dbReference type="PANTHER" id="PTHR35566">
    <property type="entry name" value="BLR3599 PROTEIN"/>
    <property type="match status" value="1"/>
</dbReference>
<accession>A0A099VAR8</accession>
<reference evidence="1 2" key="1">
    <citation type="journal article" date="2014" name="Genome Announc.">
        <title>Draft genome sequences of eight enterohepatic helicobacter species isolated from both laboratory and wild rodents.</title>
        <authorList>
            <person name="Sheh A."/>
            <person name="Shen Z."/>
            <person name="Fox J.G."/>
        </authorList>
    </citation>
    <scope>NUCLEOTIDE SEQUENCE [LARGE SCALE GENOMIC DNA]</scope>
    <source>
        <strain evidence="1 2">ATCC 700114</strain>
    </source>
</reference>
<dbReference type="AlphaFoldDB" id="A0A099VAR8"/>
<protein>
    <submittedName>
        <fullName evidence="1">Type VI secretion system baseplate subunit TssK</fullName>
    </submittedName>
</protein>
<gene>
    <name evidence="1" type="primary">tssK</name>
    <name evidence="1" type="ORF">LS81_009430</name>
</gene>
<evidence type="ECO:0000313" key="1">
    <source>
        <dbReference type="EMBL" id="TLD80627.1"/>
    </source>
</evidence>
<dbReference type="EMBL" id="JRPL02000032">
    <property type="protein sequence ID" value="TLD80627.1"/>
    <property type="molecule type" value="Genomic_DNA"/>
</dbReference>
<proteinExistence type="predicted"/>
<name>A0A099VAR8_9HELI</name>
<dbReference type="OrthoDB" id="9775333at2"/>
<dbReference type="RefSeq" id="WP_034346860.1">
    <property type="nucleotide sequence ID" value="NZ_FZNG01000018.1"/>
</dbReference>
<sequence length="458" mass="52156">MNSRLKVAWYNGMNVDKIHFEQQERYFEQLVYIKTTKSLCNFYGLFEVEFSNELLNLGKIALSRISGIAQDGSVFNAPSDDLLPQALEIDSNVGSPIITLKIPVSSDSIADISLNNTFSNSKYVATNVPVVSKIHDDINEYTQQTDSEIFYTHQTSSLVLGSLRLKLGLLGDKSPNELEIPIAKIKNIHHNKRIELDDKFIPTSMDISNNLFIKTFLEEMLFSIQQHKETFTKIFRGINQTKNTLDFSTYLSLNLLKKYDCIFSYLINKERLHPEFLYEKLIEFQADLLVLHHEIEESFEFIAYKHNDLSSVFIPLSNHLRLLFANVTSPKYAIASVVDNGNGFFDCIFENASIIQNGEIFLAISSSLPTNTLLEIFTTQTKIHTQSAIKNIVASQLKGLHLEPIQSIPPALPHLSGYIYFKLDKKDSLFSHFANQNTVSIYMTNNIISPDIKLWALF</sequence>
<dbReference type="Proteomes" id="UP000029878">
    <property type="component" value="Unassembled WGS sequence"/>
</dbReference>
<comment type="caution">
    <text evidence="1">The sequence shown here is derived from an EMBL/GenBank/DDBJ whole genome shotgun (WGS) entry which is preliminary data.</text>
</comment>
<dbReference type="PANTHER" id="PTHR35566:SF1">
    <property type="entry name" value="TYPE VI SECRETION SYSTEM BASEPLATE COMPONENT TSSK1"/>
    <property type="match status" value="1"/>
</dbReference>
<dbReference type="Pfam" id="PF05936">
    <property type="entry name" value="T6SS_VasE"/>
    <property type="match status" value="1"/>
</dbReference>
<dbReference type="InterPro" id="IPR010263">
    <property type="entry name" value="T6SS_TssK"/>
</dbReference>
<evidence type="ECO:0000313" key="2">
    <source>
        <dbReference type="Proteomes" id="UP000029878"/>
    </source>
</evidence>